<dbReference type="PROSITE" id="PS00137">
    <property type="entry name" value="SUBTILASE_HIS"/>
    <property type="match status" value="1"/>
</dbReference>
<protein>
    <submittedName>
        <fullName evidence="9">PHOMO B domain-containing protein</fullName>
    </submittedName>
</protein>
<dbReference type="AlphaFoldDB" id="A0A8H6VVK6"/>
<feature type="chain" id="PRO_5033994696" evidence="7">
    <location>
        <begin position="20"/>
        <end position="475"/>
    </location>
</feature>
<evidence type="ECO:0000256" key="3">
    <source>
        <dbReference type="ARBA" id="ARBA00022801"/>
    </source>
</evidence>
<evidence type="ECO:0000256" key="5">
    <source>
        <dbReference type="PIRSR" id="PIRSR615500-1"/>
    </source>
</evidence>
<dbReference type="PROSITE" id="PS00138">
    <property type="entry name" value="SUBTILASE_SER"/>
    <property type="match status" value="1"/>
</dbReference>
<dbReference type="SUPFAM" id="SSF52743">
    <property type="entry name" value="Subtilisin-like"/>
    <property type="match status" value="1"/>
</dbReference>
<evidence type="ECO:0000256" key="4">
    <source>
        <dbReference type="ARBA" id="ARBA00022825"/>
    </source>
</evidence>
<dbReference type="CDD" id="cd04059">
    <property type="entry name" value="Peptidases_S8_Protein_convertases_Kexins_Furin-like"/>
    <property type="match status" value="1"/>
</dbReference>
<keyword evidence="2 6" id="KW-0645">Protease</keyword>
<evidence type="ECO:0000256" key="6">
    <source>
        <dbReference type="PROSITE-ProRule" id="PRU01240"/>
    </source>
</evidence>
<evidence type="ECO:0000313" key="9">
    <source>
        <dbReference type="EMBL" id="KAF7295502.1"/>
    </source>
</evidence>
<dbReference type="RefSeq" id="XP_037216865.1">
    <property type="nucleotide sequence ID" value="XM_037367471.1"/>
</dbReference>
<dbReference type="GO" id="GO:0000139">
    <property type="term" value="C:Golgi membrane"/>
    <property type="evidence" value="ECO:0007669"/>
    <property type="project" value="TreeGrafter"/>
</dbReference>
<evidence type="ECO:0000256" key="7">
    <source>
        <dbReference type="SAM" id="SignalP"/>
    </source>
</evidence>
<dbReference type="InterPro" id="IPR023828">
    <property type="entry name" value="Peptidase_S8_Ser-AS"/>
</dbReference>
<dbReference type="Gene3D" id="3.30.70.850">
    <property type="entry name" value="Peptidase S8, pro-domain"/>
    <property type="match status" value="1"/>
</dbReference>
<evidence type="ECO:0000256" key="2">
    <source>
        <dbReference type="ARBA" id="ARBA00022670"/>
    </source>
</evidence>
<comment type="caution">
    <text evidence="9">The sequence shown here is derived from an EMBL/GenBank/DDBJ whole genome shotgun (WGS) entry which is preliminary data.</text>
</comment>
<dbReference type="InterPro" id="IPR036852">
    <property type="entry name" value="Peptidase_S8/S53_dom_sf"/>
</dbReference>
<dbReference type="FunFam" id="3.40.50.200:FF:000005">
    <property type="entry name" value="Proprotein convertase subtilisin/kexin type 7"/>
    <property type="match status" value="1"/>
</dbReference>
<dbReference type="InterPro" id="IPR038466">
    <property type="entry name" value="S8_pro-domain_sf"/>
</dbReference>
<dbReference type="PANTHER" id="PTHR42884:SF14">
    <property type="entry name" value="NEUROENDOCRINE CONVERTASE 1"/>
    <property type="match status" value="1"/>
</dbReference>
<evidence type="ECO:0000259" key="8">
    <source>
        <dbReference type="Pfam" id="PF00082"/>
    </source>
</evidence>
<dbReference type="EMBL" id="JACAZF010000009">
    <property type="protein sequence ID" value="KAF7295502.1"/>
    <property type="molecule type" value="Genomic_DNA"/>
</dbReference>
<sequence length="475" mass="51490">MRTPFAFSAICAVFSLVSASSRHNYNTHNYYVVEHDPEYASLTEVASSLGVEVVERVGELADHWLVRTRKGLEGREEGDGVLKRHETLRARSAETGIKYLSRQSLRQRTKRAPILERRQSDDSDGARAVAERFGIHDPLFPDQWHIINDEEPIHSMNVVPVWEMGFTGKGIISSFIDDGLDYTSVDLKANFVAEFSHDYNDHEDLPTPKLGDDTHGTRCAGQVGAGKNTACGIGIAYDSKVAGVRILSGPISDADEAAALNFGYHNVSLYSCSWGPPDNGMVMDGPGYLINKAVLNGINKGRGGKGSVFVFAAGNGAASGDQCNFDGYTNSIYSVTVAAVDHKGERPYYSEACTANLIAAYSSGNGKRIVTTDKGTNKCTDTHGGTSAAAPNAVGVFALALEARPDLTWRDIQHLCVENARQIGDGEEWQLTAAGRNYSSNFGYGALDATAFVQAAQKWKLVKPQTRMHTKNDPN</sequence>
<feature type="active site" description="Charge relay system" evidence="5 6">
    <location>
        <position position="215"/>
    </location>
</feature>
<dbReference type="PANTHER" id="PTHR42884">
    <property type="entry name" value="PROPROTEIN CONVERTASE SUBTILISIN/KEXIN-RELATED"/>
    <property type="match status" value="1"/>
</dbReference>
<keyword evidence="3 6" id="KW-0378">Hydrolase</keyword>
<name>A0A8H6VVK6_9AGAR</name>
<feature type="active site" description="Charge relay system" evidence="5 6">
    <location>
        <position position="387"/>
    </location>
</feature>
<dbReference type="GO" id="GO:0004252">
    <property type="term" value="F:serine-type endopeptidase activity"/>
    <property type="evidence" value="ECO:0007669"/>
    <property type="project" value="UniProtKB-UniRule"/>
</dbReference>
<dbReference type="Pfam" id="PF00082">
    <property type="entry name" value="Peptidase_S8"/>
    <property type="match status" value="1"/>
</dbReference>
<keyword evidence="4 6" id="KW-0720">Serine protease</keyword>
<dbReference type="InterPro" id="IPR022398">
    <property type="entry name" value="Peptidase_S8_His-AS"/>
</dbReference>
<feature type="signal peptide" evidence="7">
    <location>
        <begin position="1"/>
        <end position="19"/>
    </location>
</feature>
<dbReference type="OrthoDB" id="300641at2759"/>
<dbReference type="Proteomes" id="UP000636479">
    <property type="component" value="Unassembled WGS sequence"/>
</dbReference>
<dbReference type="GeneID" id="59349987"/>
<dbReference type="InterPro" id="IPR000209">
    <property type="entry name" value="Peptidase_S8/S53_dom"/>
</dbReference>
<feature type="active site" description="Charge relay system" evidence="5 6">
    <location>
        <position position="177"/>
    </location>
</feature>
<evidence type="ECO:0000256" key="1">
    <source>
        <dbReference type="ARBA" id="ARBA00005325"/>
    </source>
</evidence>
<proteinExistence type="inferred from homology"/>
<keyword evidence="10" id="KW-1185">Reference proteome</keyword>
<dbReference type="GO" id="GO:0005802">
    <property type="term" value="C:trans-Golgi network"/>
    <property type="evidence" value="ECO:0007669"/>
    <property type="project" value="TreeGrafter"/>
</dbReference>
<reference evidence="9" key="1">
    <citation type="submission" date="2020-05" db="EMBL/GenBank/DDBJ databases">
        <title>Mycena genomes resolve the evolution of fungal bioluminescence.</title>
        <authorList>
            <person name="Tsai I.J."/>
        </authorList>
    </citation>
    <scope>NUCLEOTIDE SEQUENCE</scope>
    <source>
        <strain evidence="9">171206Taipei</strain>
    </source>
</reference>
<dbReference type="PROSITE" id="PS51892">
    <property type="entry name" value="SUBTILASE"/>
    <property type="match status" value="1"/>
</dbReference>
<organism evidence="9 10">
    <name type="scientific">Mycena indigotica</name>
    <dbReference type="NCBI Taxonomy" id="2126181"/>
    <lineage>
        <taxon>Eukaryota</taxon>
        <taxon>Fungi</taxon>
        <taxon>Dikarya</taxon>
        <taxon>Basidiomycota</taxon>
        <taxon>Agaricomycotina</taxon>
        <taxon>Agaricomycetes</taxon>
        <taxon>Agaricomycetidae</taxon>
        <taxon>Agaricales</taxon>
        <taxon>Marasmiineae</taxon>
        <taxon>Mycenaceae</taxon>
        <taxon>Mycena</taxon>
    </lineage>
</organism>
<accession>A0A8H6VVK6</accession>
<dbReference type="GO" id="GO:0016485">
    <property type="term" value="P:protein processing"/>
    <property type="evidence" value="ECO:0007669"/>
    <property type="project" value="TreeGrafter"/>
</dbReference>
<feature type="domain" description="Peptidase S8/S53" evidence="8">
    <location>
        <begin position="168"/>
        <end position="445"/>
    </location>
</feature>
<keyword evidence="7" id="KW-0732">Signal</keyword>
<gene>
    <name evidence="9" type="ORF">MIND_01090100</name>
</gene>
<evidence type="ECO:0000313" key="10">
    <source>
        <dbReference type="Proteomes" id="UP000636479"/>
    </source>
</evidence>
<dbReference type="InterPro" id="IPR015500">
    <property type="entry name" value="Peptidase_S8_subtilisin-rel"/>
</dbReference>
<comment type="similarity">
    <text evidence="1">Belongs to the peptidase S8 family. Furin subfamily.</text>
</comment>
<dbReference type="InterPro" id="IPR034182">
    <property type="entry name" value="Kexin/furin"/>
</dbReference>
<dbReference type="PRINTS" id="PR00723">
    <property type="entry name" value="SUBTILISIN"/>
</dbReference>
<dbReference type="Gene3D" id="3.40.50.200">
    <property type="entry name" value="Peptidase S8/S53 domain"/>
    <property type="match status" value="1"/>
</dbReference>